<evidence type="ECO:0000313" key="2">
    <source>
        <dbReference type="Proteomes" id="UP000828390"/>
    </source>
</evidence>
<proteinExistence type="predicted"/>
<reference evidence="1" key="2">
    <citation type="submission" date="2020-11" db="EMBL/GenBank/DDBJ databases">
        <authorList>
            <person name="McCartney M.A."/>
            <person name="Auch B."/>
            <person name="Kono T."/>
            <person name="Mallez S."/>
            <person name="Becker A."/>
            <person name="Gohl D.M."/>
            <person name="Silverstein K.A.T."/>
            <person name="Koren S."/>
            <person name="Bechman K.B."/>
            <person name="Herman A."/>
            <person name="Abrahante J.E."/>
            <person name="Garbe J."/>
        </authorList>
    </citation>
    <scope>NUCLEOTIDE SEQUENCE</scope>
    <source>
        <strain evidence="1">Duluth1</strain>
        <tissue evidence="1">Whole animal</tissue>
    </source>
</reference>
<protein>
    <submittedName>
        <fullName evidence="1">Uncharacterized protein</fullName>
    </submittedName>
</protein>
<organism evidence="1 2">
    <name type="scientific">Dreissena polymorpha</name>
    <name type="common">Zebra mussel</name>
    <name type="synonym">Mytilus polymorpha</name>
    <dbReference type="NCBI Taxonomy" id="45954"/>
    <lineage>
        <taxon>Eukaryota</taxon>
        <taxon>Metazoa</taxon>
        <taxon>Spiralia</taxon>
        <taxon>Lophotrochozoa</taxon>
        <taxon>Mollusca</taxon>
        <taxon>Bivalvia</taxon>
        <taxon>Autobranchia</taxon>
        <taxon>Heteroconchia</taxon>
        <taxon>Euheterodonta</taxon>
        <taxon>Imparidentia</taxon>
        <taxon>Neoheterodontei</taxon>
        <taxon>Myida</taxon>
        <taxon>Dreissenoidea</taxon>
        <taxon>Dreissenidae</taxon>
        <taxon>Dreissena</taxon>
    </lineage>
</organism>
<comment type="caution">
    <text evidence="1">The sequence shown here is derived from an EMBL/GenBank/DDBJ whole genome shotgun (WGS) entry which is preliminary data.</text>
</comment>
<sequence length="112" mass="12933">MPKSVKRPLYATSKDMATCSPAFMHRLHEFQKLISHITIGILRKIIIDRIGKRDLQKTTKQFQLYQSLRQPTHRCVLEFSYTESSSGVYIRAIFGAGTHTFQAIYSLWNRAG</sequence>
<keyword evidence="2" id="KW-1185">Reference proteome</keyword>
<dbReference type="AlphaFoldDB" id="A0A9D4QUA7"/>
<dbReference type="EMBL" id="JAIWYP010000004">
    <property type="protein sequence ID" value="KAH3843298.1"/>
    <property type="molecule type" value="Genomic_DNA"/>
</dbReference>
<name>A0A9D4QUA7_DREPO</name>
<dbReference type="Proteomes" id="UP000828390">
    <property type="component" value="Unassembled WGS sequence"/>
</dbReference>
<evidence type="ECO:0000313" key="1">
    <source>
        <dbReference type="EMBL" id="KAH3843298.1"/>
    </source>
</evidence>
<reference evidence="1" key="1">
    <citation type="journal article" date="2019" name="bioRxiv">
        <title>The Genome of the Zebra Mussel, Dreissena polymorpha: A Resource for Invasive Species Research.</title>
        <authorList>
            <person name="McCartney M.A."/>
            <person name="Auch B."/>
            <person name="Kono T."/>
            <person name="Mallez S."/>
            <person name="Zhang Y."/>
            <person name="Obille A."/>
            <person name="Becker A."/>
            <person name="Abrahante J.E."/>
            <person name="Garbe J."/>
            <person name="Badalamenti J.P."/>
            <person name="Herman A."/>
            <person name="Mangelson H."/>
            <person name="Liachko I."/>
            <person name="Sullivan S."/>
            <person name="Sone E.D."/>
            <person name="Koren S."/>
            <person name="Silverstein K.A.T."/>
            <person name="Beckman K.B."/>
            <person name="Gohl D.M."/>
        </authorList>
    </citation>
    <scope>NUCLEOTIDE SEQUENCE</scope>
    <source>
        <strain evidence="1">Duluth1</strain>
        <tissue evidence="1">Whole animal</tissue>
    </source>
</reference>
<gene>
    <name evidence="1" type="ORF">DPMN_116812</name>
</gene>
<accession>A0A9D4QUA7</accession>